<dbReference type="EMBL" id="CAXAMM010039221">
    <property type="protein sequence ID" value="CAK9084844.1"/>
    <property type="molecule type" value="Genomic_DNA"/>
</dbReference>
<dbReference type="PRINTS" id="PR01590">
    <property type="entry name" value="HTHFIS"/>
</dbReference>
<feature type="modified residue" description="4-aspartylphosphate" evidence="6">
    <location>
        <position position="51"/>
    </location>
</feature>
<name>A0ABP0QA60_9DINO</name>
<feature type="domain" description="Sigma-54 factor interaction" evidence="7">
    <location>
        <begin position="141"/>
        <end position="362"/>
    </location>
</feature>
<dbReference type="Pfam" id="PF02954">
    <property type="entry name" value="HTH_8"/>
    <property type="match status" value="1"/>
</dbReference>
<gene>
    <name evidence="9" type="ORF">SCF082_LOCUS40225</name>
</gene>
<protein>
    <submittedName>
        <fullName evidence="9">Regulatory protein AtoC (Acetoacetate metabolism regulatory protein) (DNA-binding transcriptional regulator AtoC) (Ornithine decarboxylase antizyme)</fullName>
    </submittedName>
</protein>
<evidence type="ECO:0000256" key="1">
    <source>
        <dbReference type="ARBA" id="ARBA00022741"/>
    </source>
</evidence>
<comment type="caution">
    <text evidence="9">The sequence shown here is derived from an EMBL/GenBank/DDBJ whole genome shotgun (WGS) entry which is preliminary data.</text>
</comment>
<dbReference type="CDD" id="cd00009">
    <property type="entry name" value="AAA"/>
    <property type="match status" value="1"/>
</dbReference>
<dbReference type="InterPro" id="IPR025943">
    <property type="entry name" value="Sigma_54_int_dom_ATP-bd_2"/>
</dbReference>
<dbReference type="InterPro" id="IPR001789">
    <property type="entry name" value="Sig_transdc_resp-reg_receiver"/>
</dbReference>
<evidence type="ECO:0000256" key="5">
    <source>
        <dbReference type="ARBA" id="ARBA00023163"/>
    </source>
</evidence>
<evidence type="ECO:0000256" key="4">
    <source>
        <dbReference type="ARBA" id="ARBA00023125"/>
    </source>
</evidence>
<keyword evidence="10" id="KW-1185">Reference proteome</keyword>
<dbReference type="PROSITE" id="PS00676">
    <property type="entry name" value="SIGMA54_INTERACT_2"/>
    <property type="match status" value="1"/>
</dbReference>
<evidence type="ECO:0000313" key="10">
    <source>
        <dbReference type="Proteomes" id="UP001642464"/>
    </source>
</evidence>
<dbReference type="Gene3D" id="3.40.50.2300">
    <property type="match status" value="1"/>
</dbReference>
<dbReference type="SUPFAM" id="SSF46689">
    <property type="entry name" value="Homeodomain-like"/>
    <property type="match status" value="1"/>
</dbReference>
<dbReference type="Gene3D" id="3.40.50.300">
    <property type="entry name" value="P-loop containing nucleotide triphosphate hydrolases"/>
    <property type="match status" value="1"/>
</dbReference>
<evidence type="ECO:0000313" key="9">
    <source>
        <dbReference type="EMBL" id="CAK9084844.1"/>
    </source>
</evidence>
<dbReference type="PANTHER" id="PTHR32071:SF100">
    <property type="entry name" value="RESPONSE REGULATOR PROTEIN PILR"/>
    <property type="match status" value="1"/>
</dbReference>
<dbReference type="SUPFAM" id="SSF52540">
    <property type="entry name" value="P-loop containing nucleoside triphosphate hydrolases"/>
    <property type="match status" value="1"/>
</dbReference>
<accession>A0ABP0QA60</accession>
<dbReference type="InterPro" id="IPR003593">
    <property type="entry name" value="AAA+_ATPase"/>
</dbReference>
<dbReference type="PROSITE" id="PS50110">
    <property type="entry name" value="RESPONSE_REGULATORY"/>
    <property type="match status" value="1"/>
</dbReference>
<dbReference type="SMART" id="SM00382">
    <property type="entry name" value="AAA"/>
    <property type="match status" value="1"/>
</dbReference>
<keyword evidence="6" id="KW-0597">Phosphoprotein</keyword>
<dbReference type="SMART" id="SM00448">
    <property type="entry name" value="REC"/>
    <property type="match status" value="1"/>
</dbReference>
<dbReference type="Proteomes" id="UP001642464">
    <property type="component" value="Unassembled WGS sequence"/>
</dbReference>
<dbReference type="PROSITE" id="PS50045">
    <property type="entry name" value="SIGMA54_INTERACT_4"/>
    <property type="match status" value="1"/>
</dbReference>
<dbReference type="InterPro" id="IPR025662">
    <property type="entry name" value="Sigma_54_int_dom_ATP-bd_1"/>
</dbReference>
<evidence type="ECO:0000259" key="7">
    <source>
        <dbReference type="PROSITE" id="PS50045"/>
    </source>
</evidence>
<organism evidence="9 10">
    <name type="scientific">Durusdinium trenchii</name>
    <dbReference type="NCBI Taxonomy" id="1381693"/>
    <lineage>
        <taxon>Eukaryota</taxon>
        <taxon>Sar</taxon>
        <taxon>Alveolata</taxon>
        <taxon>Dinophyceae</taxon>
        <taxon>Suessiales</taxon>
        <taxon>Symbiodiniaceae</taxon>
        <taxon>Durusdinium</taxon>
    </lineage>
</organism>
<reference evidence="9 10" key="1">
    <citation type="submission" date="2024-02" db="EMBL/GenBank/DDBJ databases">
        <authorList>
            <person name="Chen Y."/>
            <person name="Shah S."/>
            <person name="Dougan E. K."/>
            <person name="Thang M."/>
            <person name="Chan C."/>
        </authorList>
    </citation>
    <scope>NUCLEOTIDE SEQUENCE [LARGE SCALE GENOMIC DNA]</scope>
</reference>
<dbReference type="InterPro" id="IPR027417">
    <property type="entry name" value="P-loop_NTPase"/>
</dbReference>
<dbReference type="InterPro" id="IPR011006">
    <property type="entry name" value="CheY-like_superfamily"/>
</dbReference>
<evidence type="ECO:0000259" key="8">
    <source>
        <dbReference type="PROSITE" id="PS50110"/>
    </source>
</evidence>
<dbReference type="Pfam" id="PF25601">
    <property type="entry name" value="AAA_lid_14"/>
    <property type="match status" value="1"/>
</dbReference>
<dbReference type="InterPro" id="IPR002197">
    <property type="entry name" value="HTH_Fis"/>
</dbReference>
<dbReference type="Pfam" id="PF00158">
    <property type="entry name" value="Sigma54_activat"/>
    <property type="match status" value="1"/>
</dbReference>
<proteinExistence type="predicted"/>
<keyword evidence="1" id="KW-0547">Nucleotide-binding</keyword>
<dbReference type="InterPro" id="IPR002078">
    <property type="entry name" value="Sigma_54_int"/>
</dbReference>
<keyword evidence="4" id="KW-0238">DNA-binding</keyword>
<dbReference type="InterPro" id="IPR058031">
    <property type="entry name" value="AAA_lid_NorR"/>
</dbReference>
<dbReference type="PROSITE" id="PS00688">
    <property type="entry name" value="SIGMA54_INTERACT_3"/>
    <property type="match status" value="1"/>
</dbReference>
<sequence>MSIILVDDDADFRSMTARALRRLGHTVQEGESGEAALELFDKYSFDVAVLDLTMPGMSGLDLLRSIRERDSETESVMLTGEASVKTAVEAMKLGAHDYLSKPVELEELRVVIEKAYESCCLRRENQRLKVALERTRPSLSMIGESKGMKEVLRLIERAGPTDKPILIQGESGTGKELVAHALHQASEVADKPMIVINCAALPEQLLESELFGHEKGAFTGATSTKPGLFEVADGGTLFIDEIGELAPSLQAKLLRVLEDGSLRRVGSTKERKVNVRIISATNRDMRQEVDRGRFREDLYYRIDVMTLRLPPLRERQDDIRMLTAHFAGQDWQVTPEAMAAIHSYSWPGNVRQLINAIERAKILADDEVISVSNLPEVVADCVSVSPESLDVSSEASGDDLDSIQKAHIGELMAREMGNKARVARLLGVSRRTLYRLLDKYDIPTQFPEAEAK</sequence>
<dbReference type="Pfam" id="PF00072">
    <property type="entry name" value="Response_reg"/>
    <property type="match status" value="1"/>
</dbReference>
<dbReference type="InterPro" id="IPR025944">
    <property type="entry name" value="Sigma_54_int_dom_CS"/>
</dbReference>
<evidence type="ECO:0000256" key="6">
    <source>
        <dbReference type="PROSITE-ProRule" id="PRU00169"/>
    </source>
</evidence>
<dbReference type="Gene3D" id="1.10.10.60">
    <property type="entry name" value="Homeodomain-like"/>
    <property type="match status" value="1"/>
</dbReference>
<dbReference type="PROSITE" id="PS00675">
    <property type="entry name" value="SIGMA54_INTERACT_1"/>
    <property type="match status" value="1"/>
</dbReference>
<dbReference type="Gene3D" id="1.10.8.60">
    <property type="match status" value="1"/>
</dbReference>
<evidence type="ECO:0000256" key="3">
    <source>
        <dbReference type="ARBA" id="ARBA00023015"/>
    </source>
</evidence>
<dbReference type="InterPro" id="IPR009057">
    <property type="entry name" value="Homeodomain-like_sf"/>
</dbReference>
<evidence type="ECO:0000256" key="2">
    <source>
        <dbReference type="ARBA" id="ARBA00022840"/>
    </source>
</evidence>
<feature type="domain" description="Response regulatory" evidence="8">
    <location>
        <begin position="2"/>
        <end position="116"/>
    </location>
</feature>
<keyword evidence="3" id="KW-0805">Transcription regulation</keyword>
<keyword evidence="5" id="KW-0804">Transcription</keyword>
<dbReference type="PANTHER" id="PTHR32071">
    <property type="entry name" value="TRANSCRIPTIONAL REGULATORY PROTEIN"/>
    <property type="match status" value="1"/>
</dbReference>
<dbReference type="SUPFAM" id="SSF52172">
    <property type="entry name" value="CheY-like"/>
    <property type="match status" value="1"/>
</dbReference>
<keyword evidence="2" id="KW-0067">ATP-binding</keyword>